<organism evidence="3 4">
    <name type="scientific">Pinctada imbricata</name>
    <name type="common">Atlantic pearl-oyster</name>
    <name type="synonym">Pinctada martensii</name>
    <dbReference type="NCBI Taxonomy" id="66713"/>
    <lineage>
        <taxon>Eukaryota</taxon>
        <taxon>Metazoa</taxon>
        <taxon>Spiralia</taxon>
        <taxon>Lophotrochozoa</taxon>
        <taxon>Mollusca</taxon>
        <taxon>Bivalvia</taxon>
        <taxon>Autobranchia</taxon>
        <taxon>Pteriomorphia</taxon>
        <taxon>Pterioida</taxon>
        <taxon>Pterioidea</taxon>
        <taxon>Pteriidae</taxon>
        <taxon>Pinctada</taxon>
    </lineage>
</organism>
<name>A0AA89C9I8_PINIB</name>
<feature type="region of interest" description="Disordered" evidence="1">
    <location>
        <begin position="198"/>
        <end position="250"/>
    </location>
</feature>
<dbReference type="EMBL" id="VSWD01000002">
    <property type="protein sequence ID" value="KAK3106905.1"/>
    <property type="molecule type" value="Genomic_DNA"/>
</dbReference>
<feature type="compositionally biased region" description="Basic and acidic residues" evidence="1">
    <location>
        <begin position="215"/>
        <end position="237"/>
    </location>
</feature>
<feature type="non-terminal residue" evidence="3">
    <location>
        <position position="1"/>
    </location>
</feature>
<dbReference type="Pfam" id="PF13837">
    <property type="entry name" value="Myb_DNA-bind_4"/>
    <property type="match status" value="1"/>
</dbReference>
<evidence type="ECO:0000313" key="4">
    <source>
        <dbReference type="Proteomes" id="UP001186944"/>
    </source>
</evidence>
<dbReference type="PROSITE" id="PS50090">
    <property type="entry name" value="MYB_LIKE"/>
    <property type="match status" value="1"/>
</dbReference>
<feature type="compositionally biased region" description="Low complexity" evidence="1">
    <location>
        <begin position="39"/>
        <end position="49"/>
    </location>
</feature>
<sequence length="290" mass="33115">KRIKLSVSRDTAEMIQNKDIDPNVKQLILNGLLHDITSTECESTSTPPSQNFDAQNSDTVAANQEQTSCSSSESSASPSPSTSRCRSPVEQDKIDKNTFKVWREQEEKLLIDLRHKKDDEFKKIRNHSSIWATIAENMKEELSLKVTSQQCLYKYNSLKRRWKEIIDAPSGSETKYFVHKNAFDDFYGTKSTAKPSYTIDTDASGPAECSTSQEPQKESKAETDKGKESVAESDKGKTKGKKGKKRSDMKTLIEYQHKQFLTQMSKMHEEKMSRFDQFLKLMEKKVDSQQ</sequence>
<keyword evidence="4" id="KW-1185">Reference proteome</keyword>
<dbReference type="AlphaFoldDB" id="A0AA89C9I8"/>
<accession>A0AA89C9I8</accession>
<feature type="compositionally biased region" description="Polar residues" evidence="1">
    <location>
        <begin position="50"/>
        <end position="63"/>
    </location>
</feature>
<reference evidence="3" key="1">
    <citation type="submission" date="2019-08" db="EMBL/GenBank/DDBJ databases">
        <title>The improved chromosome-level genome for the pearl oyster Pinctada fucata martensii using PacBio sequencing and Hi-C.</title>
        <authorList>
            <person name="Zheng Z."/>
        </authorList>
    </citation>
    <scope>NUCLEOTIDE SEQUENCE</scope>
    <source>
        <strain evidence="3">ZZ-2019</strain>
        <tissue evidence="3">Adductor muscle</tissue>
    </source>
</reference>
<evidence type="ECO:0000256" key="1">
    <source>
        <dbReference type="SAM" id="MobiDB-lite"/>
    </source>
</evidence>
<feature type="compositionally biased region" description="Low complexity" evidence="1">
    <location>
        <begin position="64"/>
        <end position="86"/>
    </location>
</feature>
<evidence type="ECO:0000259" key="2">
    <source>
        <dbReference type="PROSITE" id="PS50090"/>
    </source>
</evidence>
<feature type="domain" description="Myb-like" evidence="2">
    <location>
        <begin position="102"/>
        <end position="159"/>
    </location>
</feature>
<comment type="caution">
    <text evidence="3">The sequence shown here is derived from an EMBL/GenBank/DDBJ whole genome shotgun (WGS) entry which is preliminary data.</text>
</comment>
<dbReference type="Gene3D" id="1.10.10.60">
    <property type="entry name" value="Homeodomain-like"/>
    <property type="match status" value="1"/>
</dbReference>
<evidence type="ECO:0000313" key="3">
    <source>
        <dbReference type="EMBL" id="KAK3106905.1"/>
    </source>
</evidence>
<proteinExistence type="predicted"/>
<feature type="region of interest" description="Disordered" evidence="1">
    <location>
        <begin position="39"/>
        <end position="90"/>
    </location>
</feature>
<gene>
    <name evidence="3" type="ORF">FSP39_002531</name>
</gene>
<dbReference type="Proteomes" id="UP001186944">
    <property type="component" value="Unassembled WGS sequence"/>
</dbReference>
<dbReference type="InterPro" id="IPR001005">
    <property type="entry name" value="SANT/Myb"/>
</dbReference>
<protein>
    <recommendedName>
        <fullName evidence="2">Myb-like domain-containing protein</fullName>
    </recommendedName>
</protein>
<dbReference type="InterPro" id="IPR044822">
    <property type="entry name" value="Myb_DNA-bind_4"/>
</dbReference>